<feature type="compositionally biased region" description="Basic residues" evidence="1">
    <location>
        <begin position="1"/>
        <end position="12"/>
    </location>
</feature>
<evidence type="ECO:0000256" key="1">
    <source>
        <dbReference type="SAM" id="MobiDB-lite"/>
    </source>
</evidence>
<feature type="region of interest" description="Disordered" evidence="1">
    <location>
        <begin position="1"/>
        <end position="23"/>
    </location>
</feature>
<organism evidence="2 3">
    <name type="scientific">Portunus trituberculatus</name>
    <name type="common">Swimming crab</name>
    <name type="synonym">Neptunus trituberculatus</name>
    <dbReference type="NCBI Taxonomy" id="210409"/>
    <lineage>
        <taxon>Eukaryota</taxon>
        <taxon>Metazoa</taxon>
        <taxon>Ecdysozoa</taxon>
        <taxon>Arthropoda</taxon>
        <taxon>Crustacea</taxon>
        <taxon>Multicrustacea</taxon>
        <taxon>Malacostraca</taxon>
        <taxon>Eumalacostraca</taxon>
        <taxon>Eucarida</taxon>
        <taxon>Decapoda</taxon>
        <taxon>Pleocyemata</taxon>
        <taxon>Brachyura</taxon>
        <taxon>Eubrachyura</taxon>
        <taxon>Portunoidea</taxon>
        <taxon>Portunidae</taxon>
        <taxon>Portuninae</taxon>
        <taxon>Portunus</taxon>
    </lineage>
</organism>
<dbReference type="Proteomes" id="UP000324222">
    <property type="component" value="Unassembled WGS sequence"/>
</dbReference>
<proteinExistence type="predicted"/>
<sequence length="94" mass="10114">MTGTHSRGHGKKTVAGGARHDDMALNRTAKQDYKQTNGRCTWQLLWSPSATPPAATPANTHRELSRASIEPHVDGVFKVSRTQVPLVGASCPLP</sequence>
<protein>
    <submittedName>
        <fullName evidence="2">Uncharacterized protein</fullName>
    </submittedName>
</protein>
<evidence type="ECO:0000313" key="3">
    <source>
        <dbReference type="Proteomes" id="UP000324222"/>
    </source>
</evidence>
<keyword evidence="3" id="KW-1185">Reference proteome</keyword>
<accession>A0A5B7D1V6</accession>
<reference evidence="2 3" key="1">
    <citation type="submission" date="2019-05" db="EMBL/GenBank/DDBJ databases">
        <title>Another draft genome of Portunus trituberculatus and its Hox gene families provides insights of decapod evolution.</title>
        <authorList>
            <person name="Jeong J.-H."/>
            <person name="Song I."/>
            <person name="Kim S."/>
            <person name="Choi T."/>
            <person name="Kim D."/>
            <person name="Ryu S."/>
            <person name="Kim W."/>
        </authorList>
    </citation>
    <scope>NUCLEOTIDE SEQUENCE [LARGE SCALE GENOMIC DNA]</scope>
    <source>
        <tissue evidence="2">Muscle</tissue>
    </source>
</reference>
<evidence type="ECO:0000313" key="2">
    <source>
        <dbReference type="EMBL" id="MPC16032.1"/>
    </source>
</evidence>
<dbReference type="EMBL" id="VSRR010000472">
    <property type="protein sequence ID" value="MPC16032.1"/>
    <property type="molecule type" value="Genomic_DNA"/>
</dbReference>
<name>A0A5B7D1V6_PORTR</name>
<gene>
    <name evidence="2" type="ORF">E2C01_008840</name>
</gene>
<comment type="caution">
    <text evidence="2">The sequence shown here is derived from an EMBL/GenBank/DDBJ whole genome shotgun (WGS) entry which is preliminary data.</text>
</comment>
<dbReference type="AlphaFoldDB" id="A0A5B7D1V6"/>